<dbReference type="GO" id="GO:1901135">
    <property type="term" value="P:carbohydrate derivative metabolic process"/>
    <property type="evidence" value="ECO:0007669"/>
    <property type="project" value="InterPro"/>
</dbReference>
<reference evidence="10 11" key="1">
    <citation type="submission" date="2023-11" db="EMBL/GenBank/DDBJ databases">
        <title>Peredibacter starrii A3.12.</title>
        <authorList>
            <person name="Mitchell R.J."/>
        </authorList>
    </citation>
    <scope>NUCLEOTIDE SEQUENCE [LARGE SCALE GENOMIC DNA]</scope>
    <source>
        <strain evidence="10 11">A3.12</strain>
    </source>
</reference>
<dbReference type="PANTHER" id="PTHR42745:SF1">
    <property type="entry name" value="ARABINOSE 5-PHOSPHATE ISOMERASE KDSD"/>
    <property type="match status" value="1"/>
</dbReference>
<evidence type="ECO:0000256" key="1">
    <source>
        <dbReference type="ARBA" id="ARBA00008165"/>
    </source>
</evidence>
<name>A0AAX4HNT7_9BACT</name>
<proteinExistence type="inferred from homology"/>
<dbReference type="NCBIfam" id="TIGR00393">
    <property type="entry name" value="kpsF"/>
    <property type="match status" value="1"/>
</dbReference>
<accession>A0AAX4HNT7</accession>
<sequence>MDHKNIFTQVLKTEAQALELAASRFTEEQAQKLVALYEQLVNTGGSLIISGVGKSGHIGTKIAATFSSLGLPSFFLHPTEAMHGDLGRVTKLDAIVLISKSGTTEELLNMIPYVQIPKERIVALVGKVDSPISHKSGLVLDASVEKEACINDLAPTTSTTLALAMGDAMAVLYENVMGVSKEKFAVNHPAGLLGKSLSLTVDRLMIKASDCPTVADNATLQDAILAMTQKPVGMCAIISGSKMLGILVEGDIRRAFAKSADAIKTPVKDIMTAKPTTVASTTLAFDALKIMENPSRPLNVSPVVDEGEFKGVLRLHDLFKAGFNSSLSK</sequence>
<dbReference type="Proteomes" id="UP001324634">
    <property type="component" value="Chromosome"/>
</dbReference>
<feature type="binding site" evidence="5">
    <location>
        <position position="77"/>
    </location>
    <ligand>
        <name>Zn(2+)</name>
        <dbReference type="ChEBI" id="CHEBI:29105"/>
    </ligand>
</feature>
<dbReference type="InterPro" id="IPR035474">
    <property type="entry name" value="SIS_Kpsf"/>
</dbReference>
<evidence type="ECO:0000259" key="9">
    <source>
        <dbReference type="PROSITE" id="PS51464"/>
    </source>
</evidence>
<dbReference type="Gene3D" id="3.40.50.10490">
    <property type="entry name" value="Glucose-6-phosphate isomerase like protein, domain 1"/>
    <property type="match status" value="1"/>
</dbReference>
<dbReference type="KEGG" id="psti:SOO65_18125"/>
<dbReference type="Pfam" id="PF00571">
    <property type="entry name" value="CBS"/>
    <property type="match status" value="2"/>
</dbReference>
<keyword evidence="11" id="KW-1185">Reference proteome</keyword>
<evidence type="ECO:0000313" key="11">
    <source>
        <dbReference type="Proteomes" id="UP001324634"/>
    </source>
</evidence>
<keyword evidence="3 7" id="KW-0129">CBS domain</keyword>
<evidence type="ECO:0000256" key="7">
    <source>
        <dbReference type="PROSITE-ProRule" id="PRU00703"/>
    </source>
</evidence>
<dbReference type="GO" id="GO:0016853">
    <property type="term" value="F:isomerase activity"/>
    <property type="evidence" value="ECO:0007669"/>
    <property type="project" value="UniProtKB-KW"/>
</dbReference>
<evidence type="ECO:0000256" key="4">
    <source>
        <dbReference type="PIRNR" id="PIRNR004692"/>
    </source>
</evidence>
<dbReference type="RefSeq" id="WP_321393724.1">
    <property type="nucleotide sequence ID" value="NZ_CP139487.1"/>
</dbReference>
<dbReference type="SMART" id="SM00116">
    <property type="entry name" value="CBS"/>
    <property type="match status" value="2"/>
</dbReference>
<protein>
    <submittedName>
        <fullName evidence="10">KpsF/GutQ family sugar-phosphate isomerase</fullName>
    </submittedName>
</protein>
<dbReference type="PIRSF" id="PIRSF004692">
    <property type="entry name" value="KdsD_KpsF"/>
    <property type="match status" value="1"/>
</dbReference>
<keyword evidence="10" id="KW-0413">Isomerase</keyword>
<dbReference type="EMBL" id="CP139487">
    <property type="protein sequence ID" value="WPU64614.1"/>
    <property type="molecule type" value="Genomic_DNA"/>
</dbReference>
<dbReference type="AlphaFoldDB" id="A0AAX4HNT7"/>
<dbReference type="InterPro" id="IPR050986">
    <property type="entry name" value="GutQ/KpsF_isomerases"/>
</dbReference>
<feature type="domain" description="SIS" evidence="9">
    <location>
        <begin position="36"/>
        <end position="179"/>
    </location>
</feature>
<dbReference type="PROSITE" id="PS51464">
    <property type="entry name" value="SIS"/>
    <property type="match status" value="1"/>
</dbReference>
<evidence type="ECO:0000256" key="6">
    <source>
        <dbReference type="PIRSR" id="PIRSR004692-3"/>
    </source>
</evidence>
<evidence type="ECO:0000259" key="8">
    <source>
        <dbReference type="PROSITE" id="PS51371"/>
    </source>
</evidence>
<feature type="site" description="Catalytically relevant" evidence="6">
    <location>
        <position position="147"/>
    </location>
</feature>
<dbReference type="Gene3D" id="3.10.580.10">
    <property type="entry name" value="CBS-domain"/>
    <property type="match status" value="1"/>
</dbReference>
<dbReference type="InterPro" id="IPR004800">
    <property type="entry name" value="KdsD/KpsF-type"/>
</dbReference>
<dbReference type="InterPro" id="IPR000644">
    <property type="entry name" value="CBS_dom"/>
</dbReference>
<dbReference type="CDD" id="cd04604">
    <property type="entry name" value="CBS_pair_SIS_assoc"/>
    <property type="match status" value="1"/>
</dbReference>
<dbReference type="CDD" id="cd05014">
    <property type="entry name" value="SIS_Kpsf"/>
    <property type="match status" value="1"/>
</dbReference>
<evidence type="ECO:0000256" key="3">
    <source>
        <dbReference type="ARBA" id="ARBA00023122"/>
    </source>
</evidence>
<feature type="domain" description="CBS" evidence="8">
    <location>
        <begin position="205"/>
        <end position="262"/>
    </location>
</feature>
<evidence type="ECO:0000256" key="5">
    <source>
        <dbReference type="PIRSR" id="PIRSR004692-2"/>
    </source>
</evidence>
<comment type="similarity">
    <text evidence="1 4">Belongs to the SIS family. GutQ/KpsF subfamily.</text>
</comment>
<organism evidence="10 11">
    <name type="scientific">Peredibacter starrii</name>
    <dbReference type="NCBI Taxonomy" id="28202"/>
    <lineage>
        <taxon>Bacteria</taxon>
        <taxon>Pseudomonadati</taxon>
        <taxon>Bdellovibrionota</taxon>
        <taxon>Bacteriovoracia</taxon>
        <taxon>Bacteriovoracales</taxon>
        <taxon>Bacteriovoracaceae</taxon>
        <taxon>Peredibacter</taxon>
    </lineage>
</organism>
<dbReference type="InterPro" id="IPR001347">
    <property type="entry name" value="SIS_dom"/>
</dbReference>
<dbReference type="GO" id="GO:0046872">
    <property type="term" value="F:metal ion binding"/>
    <property type="evidence" value="ECO:0007669"/>
    <property type="project" value="UniProtKB-KW"/>
</dbReference>
<gene>
    <name evidence="10" type="ORF">SOO65_18125</name>
</gene>
<dbReference type="InterPro" id="IPR046348">
    <property type="entry name" value="SIS_dom_sf"/>
</dbReference>
<feature type="site" description="Catalytically relevant" evidence="6">
    <location>
        <position position="188"/>
    </location>
</feature>
<dbReference type="Pfam" id="PF01380">
    <property type="entry name" value="SIS"/>
    <property type="match status" value="1"/>
</dbReference>
<dbReference type="PROSITE" id="PS51371">
    <property type="entry name" value="CBS"/>
    <property type="match status" value="2"/>
</dbReference>
<feature type="site" description="Catalytically relevant" evidence="6">
    <location>
        <position position="54"/>
    </location>
</feature>
<evidence type="ECO:0000313" key="10">
    <source>
        <dbReference type="EMBL" id="WPU64614.1"/>
    </source>
</evidence>
<keyword evidence="5" id="KW-0862">Zinc</keyword>
<dbReference type="GO" id="GO:0005975">
    <property type="term" value="P:carbohydrate metabolic process"/>
    <property type="evidence" value="ECO:0007669"/>
    <property type="project" value="InterPro"/>
</dbReference>
<keyword evidence="5" id="KW-0479">Metal-binding</keyword>
<feature type="site" description="Catalytically relevant" evidence="6">
    <location>
        <position position="106"/>
    </location>
</feature>
<dbReference type="SUPFAM" id="SSF53697">
    <property type="entry name" value="SIS domain"/>
    <property type="match status" value="1"/>
</dbReference>
<evidence type="ECO:0000256" key="2">
    <source>
        <dbReference type="ARBA" id="ARBA00022737"/>
    </source>
</evidence>
<keyword evidence="2" id="KW-0677">Repeat</keyword>
<feature type="domain" description="CBS" evidence="8">
    <location>
        <begin position="271"/>
        <end position="329"/>
    </location>
</feature>
<dbReference type="InterPro" id="IPR046342">
    <property type="entry name" value="CBS_dom_sf"/>
</dbReference>
<dbReference type="PANTHER" id="PTHR42745">
    <property type="match status" value="1"/>
</dbReference>
<dbReference type="GO" id="GO:0097367">
    <property type="term" value="F:carbohydrate derivative binding"/>
    <property type="evidence" value="ECO:0007669"/>
    <property type="project" value="InterPro"/>
</dbReference>